<gene>
    <name evidence="1" type="ORF">CONLIGDRAFT_335303</name>
</gene>
<keyword evidence="2" id="KW-1185">Reference proteome</keyword>
<sequence length="119" mass="13259">MRFEVHIHHQIRAIFSVTQDTACSTAALADTTVVSNMDSILHRHRRTFLERTELQTMATPASEVVRCRAAGNIAMLCLLRSAISREALTPTELQTPPQSSVVTVDIIQPAPRRECAHVR</sequence>
<organism evidence="1 2">
    <name type="scientific">Coniochaeta ligniaria NRRL 30616</name>
    <dbReference type="NCBI Taxonomy" id="1408157"/>
    <lineage>
        <taxon>Eukaryota</taxon>
        <taxon>Fungi</taxon>
        <taxon>Dikarya</taxon>
        <taxon>Ascomycota</taxon>
        <taxon>Pezizomycotina</taxon>
        <taxon>Sordariomycetes</taxon>
        <taxon>Sordariomycetidae</taxon>
        <taxon>Coniochaetales</taxon>
        <taxon>Coniochaetaceae</taxon>
        <taxon>Coniochaeta</taxon>
    </lineage>
</organism>
<accession>A0A1J7JIM6</accession>
<name>A0A1J7JIM6_9PEZI</name>
<evidence type="ECO:0000313" key="2">
    <source>
        <dbReference type="Proteomes" id="UP000182658"/>
    </source>
</evidence>
<reference evidence="1 2" key="1">
    <citation type="submission" date="2016-10" db="EMBL/GenBank/DDBJ databases">
        <title>Draft genome sequence of Coniochaeta ligniaria NRRL30616, a lignocellulolytic fungus for bioabatement of inhibitors in plant biomass hydrolysates.</title>
        <authorList>
            <consortium name="DOE Joint Genome Institute"/>
            <person name="Jimenez D.J."/>
            <person name="Hector R.E."/>
            <person name="Riley R."/>
            <person name="Sun H."/>
            <person name="Grigoriev I.V."/>
            <person name="Van Elsas J.D."/>
            <person name="Nichols N.N."/>
        </authorList>
    </citation>
    <scope>NUCLEOTIDE SEQUENCE [LARGE SCALE GENOMIC DNA]</scope>
    <source>
        <strain evidence="1 2">NRRL 30616</strain>
    </source>
</reference>
<proteinExistence type="predicted"/>
<protein>
    <submittedName>
        <fullName evidence="1">Uncharacterized protein</fullName>
    </submittedName>
</protein>
<dbReference type="EMBL" id="KV875097">
    <property type="protein sequence ID" value="OIW29616.1"/>
    <property type="molecule type" value="Genomic_DNA"/>
</dbReference>
<evidence type="ECO:0000313" key="1">
    <source>
        <dbReference type="EMBL" id="OIW29616.1"/>
    </source>
</evidence>
<dbReference type="Proteomes" id="UP000182658">
    <property type="component" value="Unassembled WGS sequence"/>
</dbReference>
<dbReference type="InParanoid" id="A0A1J7JIM6"/>
<dbReference type="AlphaFoldDB" id="A0A1J7JIM6"/>